<evidence type="ECO:0000313" key="1">
    <source>
        <dbReference type="EMBL" id="ABK43586.1"/>
    </source>
</evidence>
<gene>
    <name evidence="1" type="ordered locus">Mmc1_1068</name>
</gene>
<dbReference type="RefSeq" id="WP_011712743.1">
    <property type="nucleotide sequence ID" value="NC_008576.1"/>
</dbReference>
<dbReference type="Proteomes" id="UP000002586">
    <property type="component" value="Chromosome"/>
</dbReference>
<proteinExistence type="predicted"/>
<name>A0L6J3_MAGMM</name>
<sequence>MEKIACQYTIVRFAPFVETGEFANVGILMIAPDQRFFAFNLETRRYARITHFFDELDPQIYCASLHALKGEFERVQRLLNDHDFYGRTKNVTADFVREMFGEIVRPREGIIRYAEPRIVLTEDPKQKLNDLFAFYVERNFITKQYEECVLEKGMRKWLSRVQLGDRFHKMPIGDAEYHATFPFVQVDHDTPVKIIKPLHLAQSKPSKIIDHGGTWAFRLTELSRRKTLPEKVLFSVSGPDQMDEKRYAAFEKAVDCLKHTGIEVVNHTNRDRVLAFAGA</sequence>
<evidence type="ECO:0008006" key="3">
    <source>
        <dbReference type="Google" id="ProtNLM"/>
    </source>
</evidence>
<dbReference type="OrthoDB" id="8851633at2"/>
<accession>A0L6J3</accession>
<dbReference type="KEGG" id="mgm:Mmc1_1068"/>
<reference evidence="1 2" key="2">
    <citation type="journal article" date="2012" name="Int. J. Syst. Evol. Microbiol.">
        <title>Magnetococcus marinus gen. nov., sp. nov., a marine, magnetotactic bacterium that represents a novel lineage (Magnetococcaceae fam. nov.; Magnetococcales ord. nov.) at the base of the Alphaproteobacteria.</title>
        <authorList>
            <person name="Bazylinski D.A."/>
            <person name="Williams T.J."/>
            <person name="Lefevre C.T."/>
            <person name="Berg R.J."/>
            <person name="Zhang C.L."/>
            <person name="Bowser S.S."/>
            <person name="Dean A.J."/>
            <person name="Beveridge T.J."/>
        </authorList>
    </citation>
    <scope>NUCLEOTIDE SEQUENCE [LARGE SCALE GENOMIC DNA]</scope>
    <source>
        <strain evidence="2">ATCC BAA-1437 / JCM 17883 / MC-1</strain>
    </source>
</reference>
<organism evidence="1 2">
    <name type="scientific">Magnetococcus marinus (strain ATCC BAA-1437 / JCM 17883 / MC-1)</name>
    <dbReference type="NCBI Taxonomy" id="156889"/>
    <lineage>
        <taxon>Bacteria</taxon>
        <taxon>Pseudomonadati</taxon>
        <taxon>Pseudomonadota</taxon>
        <taxon>Magnetococcia</taxon>
        <taxon>Magnetococcales</taxon>
        <taxon>Magnetococcaceae</taxon>
        <taxon>Magnetococcus</taxon>
    </lineage>
</organism>
<dbReference type="Pfam" id="PF11236">
    <property type="entry name" value="DUF3037"/>
    <property type="match status" value="1"/>
</dbReference>
<dbReference type="eggNOG" id="ENOG502ZSMJ">
    <property type="taxonomic scope" value="Bacteria"/>
</dbReference>
<protein>
    <recommendedName>
        <fullName evidence="3">DUF3037 domain-containing protein</fullName>
    </recommendedName>
</protein>
<keyword evidence="2" id="KW-1185">Reference proteome</keyword>
<dbReference type="EMBL" id="CP000471">
    <property type="protein sequence ID" value="ABK43586.1"/>
    <property type="molecule type" value="Genomic_DNA"/>
</dbReference>
<dbReference type="HOGENOM" id="CLU_087282_0_0_5"/>
<evidence type="ECO:0000313" key="2">
    <source>
        <dbReference type="Proteomes" id="UP000002586"/>
    </source>
</evidence>
<dbReference type="AlphaFoldDB" id="A0L6J3"/>
<reference evidence="2" key="1">
    <citation type="journal article" date="2009" name="Appl. Environ. Microbiol.">
        <title>Complete genome sequence of the chemolithoautotrophic marine magnetotactic coccus strain MC-1.</title>
        <authorList>
            <person name="Schubbe S."/>
            <person name="Williams T.J."/>
            <person name="Xie G."/>
            <person name="Kiss H.E."/>
            <person name="Brettin T.S."/>
            <person name="Martinez D."/>
            <person name="Ross C.A."/>
            <person name="Schuler D."/>
            <person name="Cox B.L."/>
            <person name="Nealson K.H."/>
            <person name="Bazylinski D.A."/>
        </authorList>
    </citation>
    <scope>NUCLEOTIDE SEQUENCE [LARGE SCALE GENOMIC DNA]</scope>
    <source>
        <strain evidence="2">ATCC BAA-1437 / JCM 17883 / MC-1</strain>
    </source>
</reference>
<dbReference type="InterPro" id="IPR021398">
    <property type="entry name" value="DUF3037"/>
</dbReference>